<dbReference type="EMBL" id="CP067420">
    <property type="protein sequence ID" value="QQP87598.1"/>
    <property type="molecule type" value="Genomic_DNA"/>
</dbReference>
<name>A0ABX7AZU5_9PROT</name>
<gene>
    <name evidence="1" type="ORF">IGS68_15980</name>
</gene>
<dbReference type="Proteomes" id="UP000595197">
    <property type="component" value="Chromosome"/>
</dbReference>
<organism evidence="1 2">
    <name type="scientific">Skermanella cutis</name>
    <dbReference type="NCBI Taxonomy" id="2775420"/>
    <lineage>
        <taxon>Bacteria</taxon>
        <taxon>Pseudomonadati</taxon>
        <taxon>Pseudomonadota</taxon>
        <taxon>Alphaproteobacteria</taxon>
        <taxon>Rhodospirillales</taxon>
        <taxon>Azospirillaceae</taxon>
        <taxon>Skermanella</taxon>
    </lineage>
</organism>
<evidence type="ECO:0000313" key="1">
    <source>
        <dbReference type="EMBL" id="QQP87598.1"/>
    </source>
</evidence>
<keyword evidence="2" id="KW-1185">Reference proteome</keyword>
<protein>
    <submittedName>
        <fullName evidence="1">Uncharacterized protein</fullName>
    </submittedName>
</protein>
<sequence length="165" mass="17670">MTLSRRGLAAGILAISAAFAAGYWIGERRSVERTRVVATSCGVAPAEPPFYLPLRALQEQASHVPLLVGPIAIPGAGTGVLLRFDPSLGGSIDTVMKLGDVLHLPKFLDTGSAGPFFRRNVPVPPQEIRLTCRDGALTAVHYRLDTMSATFSVVRQDDMTLGRRS</sequence>
<evidence type="ECO:0000313" key="2">
    <source>
        <dbReference type="Proteomes" id="UP000595197"/>
    </source>
</evidence>
<accession>A0ABX7AZU5</accession>
<reference evidence="1" key="1">
    <citation type="submission" date="2021-02" db="EMBL/GenBank/DDBJ databases">
        <title>Skermanella TT6 skin isolate.</title>
        <authorList>
            <person name="Lee K."/>
            <person name="Ganzorig M."/>
        </authorList>
    </citation>
    <scope>NUCLEOTIDE SEQUENCE</scope>
    <source>
        <strain evidence="1">TT6</strain>
    </source>
</reference>
<proteinExistence type="predicted"/>
<dbReference type="RefSeq" id="WP_201071037.1">
    <property type="nucleotide sequence ID" value="NZ_CP067420.1"/>
</dbReference>